<keyword evidence="1" id="KW-0732">Signal</keyword>
<evidence type="ECO:0000256" key="2">
    <source>
        <dbReference type="ARBA" id="ARBA00023136"/>
    </source>
</evidence>
<organism evidence="5 6">
    <name type="scientific">Candidatus Blochmanniella chromaiodes str. 640</name>
    <dbReference type="NCBI Taxonomy" id="1240471"/>
    <lineage>
        <taxon>Bacteria</taxon>
        <taxon>Pseudomonadati</taxon>
        <taxon>Pseudomonadota</taxon>
        <taxon>Gammaproteobacteria</taxon>
        <taxon>Enterobacterales</taxon>
        <taxon>Enterobacteriaceae</taxon>
        <taxon>ant endosymbionts</taxon>
        <taxon>Candidatus Blochmanniella</taxon>
    </lineage>
</organism>
<gene>
    <name evidence="5" type="primary">smpA</name>
    <name evidence="5" type="ORF">BCHRO640_581</name>
</gene>
<keyword evidence="6" id="KW-1185">Reference proteome</keyword>
<dbReference type="InterPro" id="IPR037873">
    <property type="entry name" value="BamE-like"/>
</dbReference>
<dbReference type="PANTHER" id="PTHR37482">
    <property type="entry name" value="OUTER MEMBRANE PROTEIN ASSEMBLY FACTOR BAME"/>
    <property type="match status" value="1"/>
</dbReference>
<evidence type="ECO:0000259" key="4">
    <source>
        <dbReference type="Pfam" id="PF04355"/>
    </source>
</evidence>
<dbReference type="InterPro" id="IPR026592">
    <property type="entry name" value="BamE"/>
</dbReference>
<evidence type="ECO:0000313" key="6">
    <source>
        <dbReference type="Proteomes" id="UP000011067"/>
    </source>
</evidence>
<dbReference type="EMBL" id="CP003903">
    <property type="protein sequence ID" value="AGC03821.1"/>
    <property type="molecule type" value="Genomic_DNA"/>
</dbReference>
<evidence type="ECO:0000313" key="5">
    <source>
        <dbReference type="EMBL" id="AGC03821.1"/>
    </source>
</evidence>
<name>A0ABM5NDZ1_9ENTR</name>
<keyword evidence="3" id="KW-0998">Cell outer membrane</keyword>
<dbReference type="InterPro" id="IPR007450">
    <property type="entry name" value="BamE_dom"/>
</dbReference>
<evidence type="ECO:0000256" key="3">
    <source>
        <dbReference type="ARBA" id="ARBA00023237"/>
    </source>
</evidence>
<feature type="domain" description="Outer membrane protein assembly factor BamE" evidence="4">
    <location>
        <begin position="40"/>
        <end position="106"/>
    </location>
</feature>
<evidence type="ECO:0000256" key="1">
    <source>
        <dbReference type="ARBA" id="ARBA00022729"/>
    </source>
</evidence>
<dbReference type="Gene3D" id="3.30.1450.10">
    <property type="match status" value="1"/>
</dbReference>
<sequence length="112" mass="13273">MYLKVFFKTLHTSIFIITLVCNVSCTMPQYMPISFDIKQGNRLNEYDIKKIRLGMTKLEISSNIGDPTLEGFLNPNTWYYIFYYRRGNRILEHQILTLKFDAHDILVTINKE</sequence>
<accession>A0ABM5NDZ1</accession>
<dbReference type="PANTHER" id="PTHR37482:SF1">
    <property type="entry name" value="OUTER MEMBRANE PROTEIN ASSEMBLY FACTOR BAME"/>
    <property type="match status" value="1"/>
</dbReference>
<dbReference type="Proteomes" id="UP000011067">
    <property type="component" value="Chromosome"/>
</dbReference>
<keyword evidence="2" id="KW-0472">Membrane</keyword>
<reference evidence="5 6" key="1">
    <citation type="journal article" date="2013" name="Genome Biol. Evol.">
        <title>Sequence context of indel mutations and their effect on protein evolution in a bacterial endosymbiont.</title>
        <authorList>
            <person name="Williams L.E."/>
            <person name="Wernegreen J.J."/>
        </authorList>
    </citation>
    <scope>NUCLEOTIDE SEQUENCE [LARGE SCALE GENOMIC DNA]</scope>
    <source>
        <strain evidence="5 6">640</strain>
    </source>
</reference>
<dbReference type="Pfam" id="PF04355">
    <property type="entry name" value="BamE"/>
    <property type="match status" value="1"/>
</dbReference>
<proteinExistence type="predicted"/>
<protein>
    <submittedName>
        <fullName evidence="5">Small protein A</fullName>
    </submittedName>
</protein>